<dbReference type="GO" id="GO:0006412">
    <property type="term" value="P:translation"/>
    <property type="evidence" value="ECO:0007669"/>
    <property type="project" value="InterPro"/>
</dbReference>
<evidence type="ECO:0000313" key="6">
    <source>
        <dbReference type="Proteomes" id="UP000245207"/>
    </source>
</evidence>
<evidence type="ECO:0000313" key="5">
    <source>
        <dbReference type="EMBL" id="PWA86641.1"/>
    </source>
</evidence>
<evidence type="ECO:0000256" key="4">
    <source>
        <dbReference type="RuleBase" id="RU000570"/>
    </source>
</evidence>
<protein>
    <recommendedName>
        <fullName evidence="4">Ribosomal protein</fullName>
    </recommendedName>
</protein>
<evidence type="ECO:0000256" key="3">
    <source>
        <dbReference type="ARBA" id="ARBA00023274"/>
    </source>
</evidence>
<dbReference type="PANTHER" id="PTHR18804">
    <property type="entry name" value="RIBOSOMAL PROTEIN"/>
    <property type="match status" value="1"/>
</dbReference>
<dbReference type="Proteomes" id="UP000245207">
    <property type="component" value="Unassembled WGS sequence"/>
</dbReference>
<dbReference type="PROSITE" id="PS00828">
    <property type="entry name" value="RIBOSOMAL_L36"/>
    <property type="match status" value="1"/>
</dbReference>
<dbReference type="GO" id="GO:0005840">
    <property type="term" value="C:ribosome"/>
    <property type="evidence" value="ECO:0007669"/>
    <property type="project" value="UniProtKB-KW"/>
</dbReference>
<comment type="similarity">
    <text evidence="1 4">Belongs to the bacterial ribosomal protein bL36 family.</text>
</comment>
<dbReference type="InterPro" id="IPR035977">
    <property type="entry name" value="Ribosomal_bL36_sp"/>
</dbReference>
<gene>
    <name evidence="5" type="ORF">CTI12_AA135040</name>
</gene>
<keyword evidence="6" id="KW-1185">Reference proteome</keyword>
<keyword evidence="2 4" id="KW-0689">Ribosomal protein</keyword>
<dbReference type="SUPFAM" id="SSF57840">
    <property type="entry name" value="Ribosomal protein L36"/>
    <property type="match status" value="1"/>
</dbReference>
<dbReference type="HAMAP" id="MF_00251">
    <property type="entry name" value="Ribosomal_bL36"/>
    <property type="match status" value="1"/>
</dbReference>
<dbReference type="GO" id="GO:0003735">
    <property type="term" value="F:structural constituent of ribosome"/>
    <property type="evidence" value="ECO:0007669"/>
    <property type="project" value="InterPro"/>
</dbReference>
<dbReference type="InterPro" id="IPR052010">
    <property type="entry name" value="Ribosomal_LSU_bL36"/>
</dbReference>
<proteinExistence type="inferred from homology"/>
<dbReference type="PANTHER" id="PTHR18804:SF16">
    <property type="entry name" value="RIBOSOMAL PROTEIN"/>
    <property type="match status" value="1"/>
</dbReference>
<dbReference type="Pfam" id="PF00444">
    <property type="entry name" value="Ribosomal_L36"/>
    <property type="match status" value="1"/>
</dbReference>
<organism evidence="5 6">
    <name type="scientific">Artemisia annua</name>
    <name type="common">Sweet wormwood</name>
    <dbReference type="NCBI Taxonomy" id="35608"/>
    <lineage>
        <taxon>Eukaryota</taxon>
        <taxon>Viridiplantae</taxon>
        <taxon>Streptophyta</taxon>
        <taxon>Embryophyta</taxon>
        <taxon>Tracheophyta</taxon>
        <taxon>Spermatophyta</taxon>
        <taxon>Magnoliopsida</taxon>
        <taxon>eudicotyledons</taxon>
        <taxon>Gunneridae</taxon>
        <taxon>Pentapetalae</taxon>
        <taxon>asterids</taxon>
        <taxon>campanulids</taxon>
        <taxon>Asterales</taxon>
        <taxon>Asteraceae</taxon>
        <taxon>Asteroideae</taxon>
        <taxon>Anthemideae</taxon>
        <taxon>Artemisiinae</taxon>
        <taxon>Artemisia</taxon>
    </lineage>
</organism>
<dbReference type="STRING" id="35608.A0A2U1PLL0"/>
<sequence>MWNTKNSYVVRNLAKGKVRKIKQRGWLTIELKDMKVRSSVKKMCEFCRTVKRRGRVFVLCTANPKHKQRQGLSTISYEEGSFTSRLSEMQMTRSSYQAKDASSSYGTGVGLASLLVERKVPALFAGWRVSLASLLQSRAK</sequence>
<dbReference type="NCBIfam" id="TIGR01022">
    <property type="entry name" value="rpmJ_bact"/>
    <property type="match status" value="1"/>
</dbReference>
<dbReference type="InterPro" id="IPR000473">
    <property type="entry name" value="Ribosomal_bL36"/>
</dbReference>
<evidence type="ECO:0000256" key="2">
    <source>
        <dbReference type="ARBA" id="ARBA00022980"/>
    </source>
</evidence>
<dbReference type="GO" id="GO:1990904">
    <property type="term" value="C:ribonucleoprotein complex"/>
    <property type="evidence" value="ECO:0007669"/>
    <property type="project" value="UniProtKB-KW"/>
</dbReference>
<dbReference type="OrthoDB" id="10265903at2759"/>
<keyword evidence="3 4" id="KW-0687">Ribonucleoprotein</keyword>
<dbReference type="EMBL" id="PKPP01000996">
    <property type="protein sequence ID" value="PWA86641.1"/>
    <property type="molecule type" value="Genomic_DNA"/>
</dbReference>
<dbReference type="AlphaFoldDB" id="A0A2U1PLL0"/>
<accession>A0A2U1PLL0</accession>
<evidence type="ECO:0000256" key="1">
    <source>
        <dbReference type="ARBA" id="ARBA00007645"/>
    </source>
</evidence>
<comment type="caution">
    <text evidence="5">The sequence shown here is derived from an EMBL/GenBank/DDBJ whole genome shotgun (WGS) entry which is preliminary data.</text>
</comment>
<reference evidence="5 6" key="1">
    <citation type="journal article" date="2018" name="Mol. Plant">
        <title>The genome of Artemisia annua provides insight into the evolution of Asteraceae family and artemisinin biosynthesis.</title>
        <authorList>
            <person name="Shen Q."/>
            <person name="Zhang L."/>
            <person name="Liao Z."/>
            <person name="Wang S."/>
            <person name="Yan T."/>
            <person name="Shi P."/>
            <person name="Liu M."/>
            <person name="Fu X."/>
            <person name="Pan Q."/>
            <person name="Wang Y."/>
            <person name="Lv Z."/>
            <person name="Lu X."/>
            <person name="Zhang F."/>
            <person name="Jiang W."/>
            <person name="Ma Y."/>
            <person name="Chen M."/>
            <person name="Hao X."/>
            <person name="Li L."/>
            <person name="Tang Y."/>
            <person name="Lv G."/>
            <person name="Zhou Y."/>
            <person name="Sun X."/>
            <person name="Brodelius P.E."/>
            <person name="Rose J.K.C."/>
            <person name="Tang K."/>
        </authorList>
    </citation>
    <scope>NUCLEOTIDE SEQUENCE [LARGE SCALE GENOMIC DNA]</scope>
    <source>
        <strain evidence="6">cv. Huhao1</strain>
        <tissue evidence="5">Leaf</tissue>
    </source>
</reference>
<name>A0A2U1PLL0_ARTAN</name>